<accession>L0A3X1</accession>
<dbReference type="Pfam" id="PF09823">
    <property type="entry name" value="DUF2357"/>
    <property type="match status" value="1"/>
</dbReference>
<dbReference type="eggNOG" id="COG1700">
    <property type="taxonomic scope" value="Bacteria"/>
</dbReference>
<dbReference type="AlphaFoldDB" id="L0A3X1"/>
<gene>
    <name evidence="2" type="ordered locus">Deipe_2423</name>
</gene>
<organism evidence="2 3">
    <name type="scientific">Deinococcus peraridilitoris (strain DSM 19664 / LMG 22246 / CIP 109416 / KR-200)</name>
    <dbReference type="NCBI Taxonomy" id="937777"/>
    <lineage>
        <taxon>Bacteria</taxon>
        <taxon>Thermotogati</taxon>
        <taxon>Deinococcota</taxon>
        <taxon>Deinococci</taxon>
        <taxon>Deinococcales</taxon>
        <taxon>Deinococcaceae</taxon>
        <taxon>Deinococcus</taxon>
    </lineage>
</organism>
<reference evidence="3" key="1">
    <citation type="submission" date="2012-03" db="EMBL/GenBank/DDBJ databases">
        <title>Complete sequence of chromosome of Deinococcus peraridilitoris DSM 19664.</title>
        <authorList>
            <person name="Lucas S."/>
            <person name="Copeland A."/>
            <person name="Lapidus A."/>
            <person name="Glavina del Rio T."/>
            <person name="Dalin E."/>
            <person name="Tice H."/>
            <person name="Bruce D."/>
            <person name="Goodwin L."/>
            <person name="Pitluck S."/>
            <person name="Peters L."/>
            <person name="Mikhailova N."/>
            <person name="Lu M."/>
            <person name="Kyrpides N."/>
            <person name="Mavromatis K."/>
            <person name="Ivanova N."/>
            <person name="Brettin T."/>
            <person name="Detter J.C."/>
            <person name="Han C."/>
            <person name="Larimer F."/>
            <person name="Land M."/>
            <person name="Hauser L."/>
            <person name="Markowitz V."/>
            <person name="Cheng J.-F."/>
            <person name="Hugenholtz P."/>
            <person name="Woyke T."/>
            <person name="Wu D."/>
            <person name="Pukall R."/>
            <person name="Steenblock K."/>
            <person name="Brambilla E."/>
            <person name="Klenk H.-P."/>
            <person name="Eisen J.A."/>
        </authorList>
    </citation>
    <scope>NUCLEOTIDE SEQUENCE [LARGE SCALE GENOMIC DNA]</scope>
    <source>
        <strain evidence="3">DSM 19664 / LMG 22246 / CIP 109416 / KR-200</strain>
    </source>
</reference>
<name>L0A3X1_DEIPD</name>
<evidence type="ECO:0000313" key="2">
    <source>
        <dbReference type="EMBL" id="AFZ67897.1"/>
    </source>
</evidence>
<dbReference type="Proteomes" id="UP000010467">
    <property type="component" value="Chromosome"/>
</dbReference>
<dbReference type="OrthoDB" id="32195at2"/>
<dbReference type="PATRIC" id="fig|937777.3.peg.2427"/>
<protein>
    <recommendedName>
        <fullName evidence="1">DUF2357 domain-containing protein</fullName>
    </recommendedName>
</protein>
<dbReference type="STRING" id="937777.Deipe_2423"/>
<keyword evidence="3" id="KW-1185">Reference proteome</keyword>
<dbReference type="EMBL" id="CP003382">
    <property type="protein sequence ID" value="AFZ67897.1"/>
    <property type="molecule type" value="Genomic_DNA"/>
</dbReference>
<evidence type="ECO:0000313" key="3">
    <source>
        <dbReference type="Proteomes" id="UP000010467"/>
    </source>
</evidence>
<proteinExistence type="predicted"/>
<dbReference type="HOGENOM" id="CLU_027714_0_0_0"/>
<sequence length="659" mass="75145">MTQGPSSSMQPFHRLVFQWGEALALDLSWREGEEGEELAPPPVPGLWQAIEERKQDEFGVRGIPPICWRDTQDVLFEALQLREATPYLLDVTVPLSYEEAIRQAKSSPTWPFSRALEKYYRRDPERRWKDVPGGVRIGGSLNFGSSVGIADLGLAPFRTGPVRVEVACAKFGYFDDLRALLDALAEEAVSLLLTVEGPTFAPLDWNELEDADPLALLFNLRRIMGGGGLENAVETVLRAPHNVMRSRETLTLLALATQPAIDLIPTRLSGEHLRPGGPLESLFRGFTPTHLPERHVAETFDTPENRFVKAVLLDLERLTEDLSRRLTLAKKPLSARVVQVWGQQVQDWLSEPFWRDVGELRHLPTNSQVLQRREGYKDILAADLSLQLGLRLPWKRGQELADGLDGQLRPISELYEYWCFFVLRACLREVCGPELPSPRPLFKEVPGGFGLDLQQGKQSQVKFQYASPCGRSATVSLYYNRQFNHEVRTNPEWEGSYSAKFHPDYSVLFQMEEAQGTRRHWLHFDAKYRLDGSKWKAVLRDAAEEVENDLVETSLPLNREQRDTYKRGDLYKMHTYRDALLGTRGSYVLFPGSGEDETIFLRHPTEEYPANFFFPGVGVFQLRPSATDVHRQRLRSFLEQVFLQLAQAPADYQEELGYF</sequence>
<dbReference type="Pfam" id="PF04411">
    <property type="entry name" value="PDDEXK_7"/>
    <property type="match status" value="1"/>
</dbReference>
<dbReference type="InterPro" id="IPR018633">
    <property type="entry name" value="DUF2357"/>
</dbReference>
<evidence type="ECO:0000259" key="1">
    <source>
        <dbReference type="Pfam" id="PF09823"/>
    </source>
</evidence>
<dbReference type="InterPro" id="IPR007505">
    <property type="entry name" value="PDDEXK_7"/>
</dbReference>
<dbReference type="KEGG" id="dpd:Deipe_2423"/>
<feature type="domain" description="DUF2357" evidence="1">
    <location>
        <begin position="139"/>
        <end position="380"/>
    </location>
</feature>